<evidence type="ECO:0000256" key="1">
    <source>
        <dbReference type="SAM" id="MobiDB-lite"/>
    </source>
</evidence>
<reference evidence="2 3" key="1">
    <citation type="journal article" date="2015" name="Fungal Genet. Biol.">
        <title>Evolution of novel wood decay mechanisms in Agaricales revealed by the genome sequences of Fistulina hepatica and Cylindrobasidium torrendii.</title>
        <authorList>
            <person name="Floudas D."/>
            <person name="Held B.W."/>
            <person name="Riley R."/>
            <person name="Nagy L.G."/>
            <person name="Koehler G."/>
            <person name="Ransdell A.S."/>
            <person name="Younus H."/>
            <person name="Chow J."/>
            <person name="Chiniquy J."/>
            <person name="Lipzen A."/>
            <person name="Tritt A."/>
            <person name="Sun H."/>
            <person name="Haridas S."/>
            <person name="LaButti K."/>
            <person name="Ohm R.A."/>
            <person name="Kues U."/>
            <person name="Blanchette R.A."/>
            <person name="Grigoriev I.V."/>
            <person name="Minto R.E."/>
            <person name="Hibbett D.S."/>
        </authorList>
    </citation>
    <scope>NUCLEOTIDE SEQUENCE [LARGE SCALE GENOMIC DNA]</scope>
    <source>
        <strain evidence="2 3">FP15055 ss-10</strain>
    </source>
</reference>
<name>A0A0D7BAS3_9AGAR</name>
<evidence type="ECO:0000313" key="2">
    <source>
        <dbReference type="EMBL" id="KIY67653.1"/>
    </source>
</evidence>
<gene>
    <name evidence="2" type="ORF">CYLTODRAFT_490483</name>
</gene>
<feature type="region of interest" description="Disordered" evidence="1">
    <location>
        <begin position="395"/>
        <end position="426"/>
    </location>
</feature>
<keyword evidence="3" id="KW-1185">Reference proteome</keyword>
<dbReference type="AlphaFoldDB" id="A0A0D7BAS3"/>
<organism evidence="2 3">
    <name type="scientific">Cylindrobasidium torrendii FP15055 ss-10</name>
    <dbReference type="NCBI Taxonomy" id="1314674"/>
    <lineage>
        <taxon>Eukaryota</taxon>
        <taxon>Fungi</taxon>
        <taxon>Dikarya</taxon>
        <taxon>Basidiomycota</taxon>
        <taxon>Agaricomycotina</taxon>
        <taxon>Agaricomycetes</taxon>
        <taxon>Agaricomycetidae</taxon>
        <taxon>Agaricales</taxon>
        <taxon>Marasmiineae</taxon>
        <taxon>Physalacriaceae</taxon>
        <taxon>Cylindrobasidium</taxon>
    </lineage>
</organism>
<proteinExistence type="predicted"/>
<dbReference type="Proteomes" id="UP000054007">
    <property type="component" value="Unassembled WGS sequence"/>
</dbReference>
<accession>A0A0D7BAS3</accession>
<evidence type="ECO:0000313" key="3">
    <source>
        <dbReference type="Proteomes" id="UP000054007"/>
    </source>
</evidence>
<sequence length="426" mass="47983">MAVPDNAIAFLEFSTDVECSIIALVGGDHVMHVYGPPMEGYDPNDASKEHVDAAVAWAKSLRGLVETLMISINFNKVSKASLTPASNGGYKLIPTSVSLPNYSPLPRYRRGILRIDCREIRITRWRTPGCRRGLWRGREVETVVAISPGYAARLSRMDDAMEWLSAANLEDLFYPLLGYLTYEGEVVGFVTEPLDGESLESPNNLSLIYDMFQRLESNHLFVIADLSPWQMQVKDGKIRMVEGGLDVVLHWSKMRRKERLEAREQHWAILDNLEHMIITFDRYGTGPFDKHDPDEVSWHTSNTFDKTLRLVAYIPAPQHPLTDAWVRTVRTAQRSTMGRHRRAMRSSLKNHTGIAGSTTSRIEELDSTSSVIHGDDDENLVVRSVRLSAPYQPYRRGRPEQQRAIYASSSMTPSDASIGAGSSEFD</sequence>
<dbReference type="EMBL" id="KN880521">
    <property type="protein sequence ID" value="KIY67653.1"/>
    <property type="molecule type" value="Genomic_DNA"/>
</dbReference>
<dbReference type="OrthoDB" id="2874131at2759"/>
<protein>
    <submittedName>
        <fullName evidence="2">Uncharacterized protein</fullName>
    </submittedName>
</protein>